<feature type="transmembrane region" description="Helical" evidence="5">
    <location>
        <begin position="275"/>
        <end position="294"/>
    </location>
</feature>
<feature type="transmembrane region" description="Helical" evidence="5">
    <location>
        <begin position="48"/>
        <end position="67"/>
    </location>
</feature>
<dbReference type="Proteomes" id="UP000633136">
    <property type="component" value="Unassembled WGS sequence"/>
</dbReference>
<dbReference type="RefSeq" id="WP_188684240.1">
    <property type="nucleotide sequence ID" value="NZ_BMIS01000005.1"/>
</dbReference>
<feature type="transmembrane region" description="Helical" evidence="5">
    <location>
        <begin position="330"/>
        <end position="351"/>
    </location>
</feature>
<evidence type="ECO:0000256" key="1">
    <source>
        <dbReference type="ARBA" id="ARBA00004651"/>
    </source>
</evidence>
<feature type="transmembrane region" description="Helical" evidence="5">
    <location>
        <begin position="396"/>
        <end position="415"/>
    </location>
</feature>
<gene>
    <name evidence="7" type="primary">yeaN</name>
    <name evidence="7" type="ORF">GCM10011401_14870</name>
</gene>
<feature type="transmembrane region" description="Helical" evidence="5">
    <location>
        <begin position="371"/>
        <end position="390"/>
    </location>
</feature>
<feature type="transmembrane region" description="Helical" evidence="5">
    <location>
        <begin position="79"/>
        <end position="96"/>
    </location>
</feature>
<dbReference type="InterPro" id="IPR020846">
    <property type="entry name" value="MFS_dom"/>
</dbReference>
<evidence type="ECO:0000313" key="7">
    <source>
        <dbReference type="EMBL" id="GGE68524.1"/>
    </source>
</evidence>
<dbReference type="Gene3D" id="1.20.1250.20">
    <property type="entry name" value="MFS general substrate transporter like domains"/>
    <property type="match status" value="1"/>
</dbReference>
<organism evidence="7 8">
    <name type="scientific">Nesterenkonia cremea</name>
    <dbReference type="NCBI Taxonomy" id="1882340"/>
    <lineage>
        <taxon>Bacteria</taxon>
        <taxon>Bacillati</taxon>
        <taxon>Actinomycetota</taxon>
        <taxon>Actinomycetes</taxon>
        <taxon>Micrococcales</taxon>
        <taxon>Micrococcaceae</taxon>
        <taxon>Nesterenkonia</taxon>
    </lineage>
</organism>
<dbReference type="PANTHER" id="PTHR23523:SF2">
    <property type="entry name" value="2-NITROIMIDAZOLE TRANSPORTER"/>
    <property type="match status" value="1"/>
</dbReference>
<feature type="transmembrane region" description="Helical" evidence="5">
    <location>
        <begin position="244"/>
        <end position="263"/>
    </location>
</feature>
<accession>A0A917ARA4</accession>
<dbReference type="SUPFAM" id="SSF103473">
    <property type="entry name" value="MFS general substrate transporter"/>
    <property type="match status" value="1"/>
</dbReference>
<protein>
    <submittedName>
        <fullName evidence="7">MFS transporter</fullName>
    </submittedName>
</protein>
<keyword evidence="8" id="KW-1185">Reference proteome</keyword>
<reference evidence="7" key="1">
    <citation type="journal article" date="2014" name="Int. J. Syst. Evol. Microbiol.">
        <title>Complete genome sequence of Corynebacterium casei LMG S-19264T (=DSM 44701T), isolated from a smear-ripened cheese.</title>
        <authorList>
            <consortium name="US DOE Joint Genome Institute (JGI-PGF)"/>
            <person name="Walter F."/>
            <person name="Albersmeier A."/>
            <person name="Kalinowski J."/>
            <person name="Ruckert C."/>
        </authorList>
    </citation>
    <scope>NUCLEOTIDE SEQUENCE</scope>
    <source>
        <strain evidence="7">CGMCC 1.15388</strain>
    </source>
</reference>
<dbReference type="PANTHER" id="PTHR23523">
    <property type="match status" value="1"/>
</dbReference>
<evidence type="ECO:0000313" key="8">
    <source>
        <dbReference type="Proteomes" id="UP000633136"/>
    </source>
</evidence>
<proteinExistence type="predicted"/>
<comment type="caution">
    <text evidence="7">The sequence shown here is derived from an EMBL/GenBank/DDBJ whole genome shotgun (WGS) entry which is preliminary data.</text>
</comment>
<dbReference type="InterPro" id="IPR052524">
    <property type="entry name" value="MFS_Cyanate_Porter"/>
</dbReference>
<keyword evidence="3 5" id="KW-1133">Transmembrane helix</keyword>
<dbReference type="InterPro" id="IPR011701">
    <property type="entry name" value="MFS"/>
</dbReference>
<evidence type="ECO:0000256" key="2">
    <source>
        <dbReference type="ARBA" id="ARBA00022692"/>
    </source>
</evidence>
<sequence length="421" mass="43011">MTERGSGLPRLLLIATVLVVAANLRPAISAVGPLLEQVRADTGMSPSLLGLLGAIPVISFGIVSPFVHLLSSRWGLERSIFAALVLLAAGTVLRSLPPGLLPGDEALAAQISLLVGTAILSLAIGIGNVLVPAVVKRDFPDRVPLMTGLYTATMAGFAALASGTAVPLASAVGWELGLGSTALLALAACGLWSTRLLGSAEGAGSDGAPVSAEQGSAEPTTPAGPAAAAAPAASMWRSPVAWQVTAYFALQSGIFYLLLTWYPAILGYHGLGEAYAGWMLSLWQGVGIAASLLVGPVLQRARDQRAVSLLVSCTMIVTLIGILLMPSWAILWSVVGGFSTSTMLLLALTMISLRARTSHQAGRLSGMAQGVGYLCAAVGPLLAGTVFDLTGSWNPVIYGLMAAVGLLAVAGLLAGRTVYTH</sequence>
<name>A0A917ARA4_9MICC</name>
<keyword evidence="4 5" id="KW-0472">Membrane</keyword>
<dbReference type="InterPro" id="IPR036259">
    <property type="entry name" value="MFS_trans_sf"/>
</dbReference>
<evidence type="ECO:0000256" key="3">
    <source>
        <dbReference type="ARBA" id="ARBA00022989"/>
    </source>
</evidence>
<dbReference type="GO" id="GO:0022857">
    <property type="term" value="F:transmembrane transporter activity"/>
    <property type="evidence" value="ECO:0007669"/>
    <property type="project" value="InterPro"/>
</dbReference>
<dbReference type="Pfam" id="PF07690">
    <property type="entry name" value="MFS_1"/>
    <property type="match status" value="1"/>
</dbReference>
<dbReference type="PROSITE" id="PS50850">
    <property type="entry name" value="MFS"/>
    <property type="match status" value="1"/>
</dbReference>
<dbReference type="EMBL" id="BMIS01000005">
    <property type="protein sequence ID" value="GGE68524.1"/>
    <property type="molecule type" value="Genomic_DNA"/>
</dbReference>
<feature type="transmembrane region" description="Helical" evidence="5">
    <location>
        <begin position="306"/>
        <end position="324"/>
    </location>
</feature>
<keyword evidence="2 5" id="KW-0812">Transmembrane</keyword>
<feature type="transmembrane region" description="Helical" evidence="5">
    <location>
        <begin position="172"/>
        <end position="192"/>
    </location>
</feature>
<feature type="transmembrane region" description="Helical" evidence="5">
    <location>
        <begin position="143"/>
        <end position="166"/>
    </location>
</feature>
<evidence type="ECO:0000256" key="5">
    <source>
        <dbReference type="SAM" id="Phobius"/>
    </source>
</evidence>
<evidence type="ECO:0000256" key="4">
    <source>
        <dbReference type="ARBA" id="ARBA00023136"/>
    </source>
</evidence>
<comment type="subcellular location">
    <subcellularLocation>
        <location evidence="1">Cell membrane</location>
        <topology evidence="1">Multi-pass membrane protein</topology>
    </subcellularLocation>
</comment>
<feature type="transmembrane region" description="Helical" evidence="5">
    <location>
        <begin position="108"/>
        <end position="131"/>
    </location>
</feature>
<evidence type="ECO:0000259" key="6">
    <source>
        <dbReference type="PROSITE" id="PS50850"/>
    </source>
</evidence>
<reference evidence="7" key="2">
    <citation type="submission" date="2020-09" db="EMBL/GenBank/DDBJ databases">
        <authorList>
            <person name="Sun Q."/>
            <person name="Zhou Y."/>
        </authorList>
    </citation>
    <scope>NUCLEOTIDE SEQUENCE</scope>
    <source>
        <strain evidence="7">CGMCC 1.15388</strain>
    </source>
</reference>
<dbReference type="GO" id="GO:0005886">
    <property type="term" value="C:plasma membrane"/>
    <property type="evidence" value="ECO:0007669"/>
    <property type="project" value="UniProtKB-SubCell"/>
</dbReference>
<dbReference type="AlphaFoldDB" id="A0A917ARA4"/>
<feature type="domain" description="Major facilitator superfamily (MFS) profile" evidence="6">
    <location>
        <begin position="11"/>
        <end position="421"/>
    </location>
</feature>